<feature type="signal peptide" evidence="1">
    <location>
        <begin position="1"/>
        <end position="27"/>
    </location>
</feature>
<dbReference type="Pfam" id="PF11932">
    <property type="entry name" value="DUF3450"/>
    <property type="match status" value="2"/>
</dbReference>
<keyword evidence="1" id="KW-0732">Signal</keyword>
<keyword evidence="3" id="KW-1185">Reference proteome</keyword>
<dbReference type="InterPro" id="IPR016866">
    <property type="entry name" value="UCP028069"/>
</dbReference>
<dbReference type="AlphaFoldDB" id="A0A420WIX7"/>
<name>A0A420WIX7_9PROT</name>
<evidence type="ECO:0000256" key="1">
    <source>
        <dbReference type="SAM" id="SignalP"/>
    </source>
</evidence>
<feature type="chain" id="PRO_5019542581" evidence="1">
    <location>
        <begin position="28"/>
        <end position="269"/>
    </location>
</feature>
<organism evidence="2 3">
    <name type="scientific">Litorimonas taeanensis</name>
    <dbReference type="NCBI Taxonomy" id="568099"/>
    <lineage>
        <taxon>Bacteria</taxon>
        <taxon>Pseudomonadati</taxon>
        <taxon>Pseudomonadota</taxon>
        <taxon>Alphaproteobacteria</taxon>
        <taxon>Maricaulales</taxon>
        <taxon>Robiginitomaculaceae</taxon>
    </lineage>
</organism>
<evidence type="ECO:0000313" key="3">
    <source>
        <dbReference type="Proteomes" id="UP000282211"/>
    </source>
</evidence>
<dbReference type="InParanoid" id="A0A420WIX7"/>
<sequence>MTIKATRKFMCVSALAAVMAGSFAFNAVSQESDLEATYASVLQQIADVQAATDQKRLYLKKQEEQIASLQSQIDSAGELKASIRPLVVEMTAEIEKEMIKDVPFQASERFARLDRLKEDLDKPDAPIASLFRQSMNIFDTEVVAGVSVASYNGNNPKNPGTRLAACDADITSTACDLPKSVKDALPVGATKIEGDYLRESVTDGYYLHFGRMSLIYLQFDSSEAWKWDQEAKDWVEMSRSDVLDSRRAVRIARGESAPNVVLAPIRVGG</sequence>
<protein>
    <submittedName>
        <fullName evidence="2">Uncharacterized protein DUF3450</fullName>
    </submittedName>
</protein>
<proteinExistence type="predicted"/>
<reference evidence="2 3" key="1">
    <citation type="submission" date="2018-10" db="EMBL/GenBank/DDBJ databases">
        <title>Genomic Encyclopedia of Type Strains, Phase IV (KMG-IV): sequencing the most valuable type-strain genomes for metagenomic binning, comparative biology and taxonomic classification.</title>
        <authorList>
            <person name="Goeker M."/>
        </authorList>
    </citation>
    <scope>NUCLEOTIDE SEQUENCE [LARGE SCALE GENOMIC DNA]</scope>
    <source>
        <strain evidence="2 3">DSM 22008</strain>
    </source>
</reference>
<gene>
    <name evidence="2" type="ORF">DES40_0178</name>
</gene>
<evidence type="ECO:0000313" key="2">
    <source>
        <dbReference type="EMBL" id="RKQ70875.1"/>
    </source>
</evidence>
<comment type="caution">
    <text evidence="2">The sequence shown here is derived from an EMBL/GenBank/DDBJ whole genome shotgun (WGS) entry which is preliminary data.</text>
</comment>
<dbReference type="EMBL" id="RBII01000001">
    <property type="protein sequence ID" value="RKQ70875.1"/>
    <property type="molecule type" value="Genomic_DNA"/>
</dbReference>
<dbReference type="OrthoDB" id="5880116at2"/>
<accession>A0A420WIX7</accession>
<dbReference type="Proteomes" id="UP000282211">
    <property type="component" value="Unassembled WGS sequence"/>
</dbReference>